<dbReference type="EMBL" id="CYKH01001200">
    <property type="protein sequence ID" value="CUG85843.1"/>
    <property type="molecule type" value="Genomic_DNA"/>
</dbReference>
<sequence length="342" mass="36912">MFMKTSSSTFGVNLVQGGDSSLGCYSSWLAGNGQVSVQCEMDSQSFGVQDRFIIGNDDKDCYMTQTIDITYARNYLLNPGGRVTIHHKEAFKGYATLTLLQLECGSGFTKCTLGGVQLLSNSWQTYTWTTQLLPNICNVSVQLYLRNHKADGDIPRAQTVSVVLAAVPATTTNEITKTDKTITLTPGVVTTTQTATVANTFTVNLVTLSESLTQSSTAVNSITARSLTLSETITFSSPLSQSMSAINTDTIVSLSLSETVSLSSTQSNTPTFSVTQTLVFTKSNSFVATTTPSRTVSKRTFARSISENTFTHSTASLTLSPVMCGWLKTFFLMNATSDVKIY</sequence>
<reference evidence="2" key="1">
    <citation type="submission" date="2015-09" db="EMBL/GenBank/DDBJ databases">
        <authorList>
            <consortium name="Pathogen Informatics"/>
        </authorList>
    </citation>
    <scope>NUCLEOTIDE SEQUENCE [LARGE SCALE GENOMIC DNA]</scope>
    <source>
        <strain evidence="2">Lake Konstanz</strain>
    </source>
</reference>
<protein>
    <submittedName>
        <fullName evidence="1">Uncharacterized protein</fullName>
    </submittedName>
</protein>
<dbReference type="Proteomes" id="UP000051952">
    <property type="component" value="Unassembled WGS sequence"/>
</dbReference>
<evidence type="ECO:0000313" key="2">
    <source>
        <dbReference type="Proteomes" id="UP000051952"/>
    </source>
</evidence>
<organism evidence="1 2">
    <name type="scientific">Bodo saltans</name>
    <name type="common">Flagellated protozoan</name>
    <dbReference type="NCBI Taxonomy" id="75058"/>
    <lineage>
        <taxon>Eukaryota</taxon>
        <taxon>Discoba</taxon>
        <taxon>Euglenozoa</taxon>
        <taxon>Kinetoplastea</taxon>
        <taxon>Metakinetoplastina</taxon>
        <taxon>Eubodonida</taxon>
        <taxon>Bodonidae</taxon>
        <taxon>Bodo</taxon>
    </lineage>
</organism>
<dbReference type="AlphaFoldDB" id="A0A0S4J7H8"/>
<proteinExistence type="predicted"/>
<gene>
    <name evidence="1" type="ORF">BSAL_90875</name>
</gene>
<name>A0A0S4J7H8_BODSA</name>
<keyword evidence="2" id="KW-1185">Reference proteome</keyword>
<accession>A0A0S4J7H8</accession>
<dbReference type="VEuPathDB" id="TriTrypDB:BSAL_90875"/>
<evidence type="ECO:0000313" key="1">
    <source>
        <dbReference type="EMBL" id="CUG85843.1"/>
    </source>
</evidence>